<evidence type="ECO:0000313" key="2">
    <source>
        <dbReference type="RefSeq" id="XP_021850854.1"/>
    </source>
</evidence>
<dbReference type="GeneID" id="110790377"/>
<gene>
    <name evidence="2" type="primary">LOC110790377</name>
</gene>
<dbReference type="PANTHER" id="PTHR35999">
    <property type="entry name" value="MITOCHONDRIAL IMPORT RECEPTOR SUBUNIT TOM6 HOMOLOG"/>
    <property type="match status" value="1"/>
</dbReference>
<dbReference type="InterPro" id="IPR034554">
    <property type="entry name" value="TOM6_plants"/>
</dbReference>
<accession>A0A9R0JXM5</accession>
<dbReference type="AlphaFoldDB" id="A0A9R0JXM5"/>
<reference evidence="2" key="2">
    <citation type="submission" date="2025-08" db="UniProtKB">
        <authorList>
            <consortium name="RefSeq"/>
        </authorList>
    </citation>
    <scope>IDENTIFICATION</scope>
    <source>
        <tissue evidence="2">Leaf</tissue>
    </source>
</reference>
<dbReference type="Proteomes" id="UP000813463">
    <property type="component" value="Chromosome 4"/>
</dbReference>
<sequence>MFPGMFQKKPNKEEALKQLRSHGLMFGAWVVAVRITPYVLQYFQKEELTLEL</sequence>
<dbReference type="RefSeq" id="XP_021850854.1">
    <property type="nucleotide sequence ID" value="XM_021995162.2"/>
</dbReference>
<proteinExistence type="predicted"/>
<dbReference type="GO" id="GO:0005742">
    <property type="term" value="C:mitochondrial outer membrane translocase complex"/>
    <property type="evidence" value="ECO:0007669"/>
    <property type="project" value="InterPro"/>
</dbReference>
<keyword evidence="2" id="KW-0675">Receptor</keyword>
<keyword evidence="1" id="KW-1185">Reference proteome</keyword>
<evidence type="ECO:0000313" key="1">
    <source>
        <dbReference type="Proteomes" id="UP000813463"/>
    </source>
</evidence>
<dbReference type="OrthoDB" id="1912883at2759"/>
<protein>
    <submittedName>
        <fullName evidence="2">Mitochondrial import receptor subunit TOM6 homolog</fullName>
    </submittedName>
</protein>
<reference evidence="1" key="1">
    <citation type="journal article" date="2021" name="Nat. Commun.">
        <title>Genomic analyses provide insights into spinach domestication and the genetic basis of agronomic traits.</title>
        <authorList>
            <person name="Cai X."/>
            <person name="Sun X."/>
            <person name="Xu C."/>
            <person name="Sun H."/>
            <person name="Wang X."/>
            <person name="Ge C."/>
            <person name="Zhang Z."/>
            <person name="Wang Q."/>
            <person name="Fei Z."/>
            <person name="Jiao C."/>
            <person name="Wang Q."/>
        </authorList>
    </citation>
    <scope>NUCLEOTIDE SEQUENCE [LARGE SCALE GENOMIC DNA]</scope>
    <source>
        <strain evidence="1">cv. Varoflay</strain>
    </source>
</reference>
<name>A0A9R0JXM5_SPIOL</name>
<organism evidence="1 2">
    <name type="scientific">Spinacia oleracea</name>
    <name type="common">Spinach</name>
    <dbReference type="NCBI Taxonomy" id="3562"/>
    <lineage>
        <taxon>Eukaryota</taxon>
        <taxon>Viridiplantae</taxon>
        <taxon>Streptophyta</taxon>
        <taxon>Embryophyta</taxon>
        <taxon>Tracheophyta</taxon>
        <taxon>Spermatophyta</taxon>
        <taxon>Magnoliopsida</taxon>
        <taxon>eudicotyledons</taxon>
        <taxon>Gunneridae</taxon>
        <taxon>Pentapetalae</taxon>
        <taxon>Caryophyllales</taxon>
        <taxon>Chenopodiaceae</taxon>
        <taxon>Chenopodioideae</taxon>
        <taxon>Anserineae</taxon>
        <taxon>Spinacia</taxon>
    </lineage>
</organism>
<dbReference type="PANTHER" id="PTHR35999:SF1">
    <property type="entry name" value="MITOCHONDRIAL IMPORT RECEPTOR SUBUNIT TOM6 HOMOLOG"/>
    <property type="match status" value="1"/>
</dbReference>
<dbReference type="KEGG" id="soe:110790377"/>